<dbReference type="InterPro" id="IPR035971">
    <property type="entry name" value="CBD_sf"/>
</dbReference>
<evidence type="ECO:0000256" key="3">
    <source>
        <dbReference type="SAM" id="SignalP"/>
    </source>
</evidence>
<dbReference type="Proteomes" id="UP001370758">
    <property type="component" value="Unassembled WGS sequence"/>
</dbReference>
<feature type="chain" id="PRO_5043934100" description="CBM1 domain-containing protein" evidence="3">
    <location>
        <begin position="21"/>
        <end position="321"/>
    </location>
</feature>
<dbReference type="SUPFAM" id="SSF57180">
    <property type="entry name" value="Cellulose-binding domain"/>
    <property type="match status" value="1"/>
</dbReference>
<evidence type="ECO:0000313" key="5">
    <source>
        <dbReference type="EMBL" id="KAK6502744.1"/>
    </source>
</evidence>
<dbReference type="AlphaFoldDB" id="A0AAV9W571"/>
<evidence type="ECO:0000256" key="2">
    <source>
        <dbReference type="SAM" id="MobiDB-lite"/>
    </source>
</evidence>
<organism evidence="5 6">
    <name type="scientific">Arthrobotrys musiformis</name>
    <dbReference type="NCBI Taxonomy" id="47236"/>
    <lineage>
        <taxon>Eukaryota</taxon>
        <taxon>Fungi</taxon>
        <taxon>Dikarya</taxon>
        <taxon>Ascomycota</taxon>
        <taxon>Pezizomycotina</taxon>
        <taxon>Orbiliomycetes</taxon>
        <taxon>Orbiliales</taxon>
        <taxon>Orbiliaceae</taxon>
        <taxon>Arthrobotrys</taxon>
    </lineage>
</organism>
<dbReference type="Pfam" id="PF00734">
    <property type="entry name" value="CBM_1"/>
    <property type="match status" value="1"/>
</dbReference>
<feature type="signal peptide" evidence="3">
    <location>
        <begin position="1"/>
        <end position="20"/>
    </location>
</feature>
<dbReference type="PROSITE" id="PS00562">
    <property type="entry name" value="CBM1_1"/>
    <property type="match status" value="1"/>
</dbReference>
<dbReference type="SMART" id="SM00236">
    <property type="entry name" value="fCBD"/>
    <property type="match status" value="1"/>
</dbReference>
<dbReference type="GO" id="GO:0030248">
    <property type="term" value="F:cellulose binding"/>
    <property type="evidence" value="ECO:0007669"/>
    <property type="project" value="InterPro"/>
</dbReference>
<gene>
    <name evidence="5" type="ORF">TWF481_007791</name>
</gene>
<feature type="compositionally biased region" description="Low complexity" evidence="2">
    <location>
        <begin position="244"/>
        <end position="282"/>
    </location>
</feature>
<evidence type="ECO:0000313" key="6">
    <source>
        <dbReference type="Proteomes" id="UP001370758"/>
    </source>
</evidence>
<dbReference type="GO" id="GO:0005975">
    <property type="term" value="P:carbohydrate metabolic process"/>
    <property type="evidence" value="ECO:0007669"/>
    <property type="project" value="InterPro"/>
</dbReference>
<dbReference type="InterPro" id="IPR000254">
    <property type="entry name" value="CBD"/>
</dbReference>
<reference evidence="5 6" key="1">
    <citation type="submission" date="2023-08" db="EMBL/GenBank/DDBJ databases">
        <authorList>
            <person name="Palmer J.M."/>
        </authorList>
    </citation>
    <scope>NUCLEOTIDE SEQUENCE [LARGE SCALE GENOMIC DNA]</scope>
    <source>
        <strain evidence="5 6">TWF481</strain>
    </source>
</reference>
<evidence type="ECO:0000256" key="1">
    <source>
        <dbReference type="ARBA" id="ARBA00022729"/>
    </source>
</evidence>
<keyword evidence="1 3" id="KW-0732">Signal</keyword>
<evidence type="ECO:0000259" key="4">
    <source>
        <dbReference type="PROSITE" id="PS51164"/>
    </source>
</evidence>
<keyword evidence="6" id="KW-1185">Reference proteome</keyword>
<name>A0AAV9W571_9PEZI</name>
<protein>
    <recommendedName>
        <fullName evidence="4">CBM1 domain-containing protein</fullName>
    </recommendedName>
</protein>
<dbReference type="GO" id="GO:0005576">
    <property type="term" value="C:extracellular region"/>
    <property type="evidence" value="ECO:0007669"/>
    <property type="project" value="InterPro"/>
</dbReference>
<accession>A0AAV9W571</accession>
<dbReference type="EMBL" id="JAVHJL010000005">
    <property type="protein sequence ID" value="KAK6502744.1"/>
    <property type="molecule type" value="Genomic_DNA"/>
</dbReference>
<feature type="domain" description="CBM1" evidence="4">
    <location>
        <begin position="285"/>
        <end position="321"/>
    </location>
</feature>
<comment type="caution">
    <text evidence="5">The sequence shown here is derived from an EMBL/GenBank/DDBJ whole genome shotgun (WGS) entry which is preliminary data.</text>
</comment>
<dbReference type="PROSITE" id="PS51164">
    <property type="entry name" value="CBM1_2"/>
    <property type="match status" value="1"/>
</dbReference>
<feature type="region of interest" description="Disordered" evidence="2">
    <location>
        <begin position="240"/>
        <end position="282"/>
    </location>
</feature>
<proteinExistence type="predicted"/>
<sequence>MVHIRSTIFGALALASWAAANVIPNPPNLVVKRADTWGGSVSLGPTKSTIVKAVTTIIPGPAPPTQNGVLFLWPGMSNGTGDLIQATLESWPSNSWCGAAAGQWCVRASVFGWFGQLDGSSAPVSGSDQVRIEYALQSDQNTWLQTVTNAVTGAVLSTYSSASGPYMRGYGTGTECNDNCSGTIAAQSYINTVITLASADTTFGGTIAVAGGATYSGLTSSEGGKVWSISSINIPAMTSAPQQTTTTKTTTTSSRAATTTTSKATTTSTTTKTTTKASTTSSGSCSAAQYAQCGGSGFSGCTVCASPYTCKYQNDWYSQCL</sequence>